<proteinExistence type="predicted"/>
<evidence type="ECO:0000259" key="1">
    <source>
        <dbReference type="Pfam" id="PF01636"/>
    </source>
</evidence>
<feature type="domain" description="Aminoglycoside phosphotransferase" evidence="1">
    <location>
        <begin position="268"/>
        <end position="341"/>
    </location>
</feature>
<dbReference type="EMBL" id="KZ679012">
    <property type="protein sequence ID" value="PSS16675.1"/>
    <property type="molecule type" value="Genomic_DNA"/>
</dbReference>
<dbReference type="GeneID" id="36572199"/>
<gene>
    <name evidence="2" type="ORF">M430DRAFT_19650</name>
</gene>
<protein>
    <recommendedName>
        <fullName evidence="1">Aminoglycoside phosphotransferase domain-containing protein</fullName>
    </recommendedName>
</protein>
<dbReference type="SUPFAM" id="SSF56112">
    <property type="entry name" value="Protein kinase-like (PK-like)"/>
    <property type="match status" value="1"/>
</dbReference>
<organism evidence="2 3">
    <name type="scientific">Amorphotheca resinae ATCC 22711</name>
    <dbReference type="NCBI Taxonomy" id="857342"/>
    <lineage>
        <taxon>Eukaryota</taxon>
        <taxon>Fungi</taxon>
        <taxon>Dikarya</taxon>
        <taxon>Ascomycota</taxon>
        <taxon>Pezizomycotina</taxon>
        <taxon>Leotiomycetes</taxon>
        <taxon>Helotiales</taxon>
        <taxon>Amorphothecaceae</taxon>
        <taxon>Amorphotheca</taxon>
    </lineage>
</organism>
<dbReference type="Pfam" id="PF01636">
    <property type="entry name" value="APH"/>
    <property type="match status" value="1"/>
</dbReference>
<dbReference type="PANTHER" id="PTHR36091:SF2">
    <property type="entry name" value="AMINOGLYCOSIDE PHOSPHOTRANSFERASE DOMAIN-CONTAINING PROTEIN"/>
    <property type="match status" value="1"/>
</dbReference>
<dbReference type="RefSeq" id="XP_024720183.1">
    <property type="nucleotide sequence ID" value="XM_024864118.1"/>
</dbReference>
<dbReference type="FunCoup" id="A0A2T3AZU0">
    <property type="interactions" value="20"/>
</dbReference>
<sequence length="549" mass="63150">MPMTALRGVRSDGSVEDIKEDSIYRYTRHRWIYNESRRLSERYLKFDLQQLLQAAVATVSSEGARRCTEVLKCKEGLNNKAYLLTMDNGSEVFAKLPNPCAGPAFYTTASEVATREFLRDVIGVPIPRILAWSSDRNNPVGAEYILEEKAPGKPLGRLWQDWDEWPLEARCNIIEQIVEIERKLASTKFAKSGCIYFRNDFPDGDSLATTPPLSSSVLQRFTLGPLVDSGMWRGAKASMDMNRGPYSGPLEFIKAMAECELKFIKAHARPRMNYARSITEPELPGDMVDLLDRYLRLAPAMVPPLTLDDTHSPTLWHPDLHLDNVFVDPKSKKITCVIDWQAVAALPLFYQCGVPTMFRHQGPMSDDMTVWPKYPENYDSLEQDEKEKISNLIKSESLHKNYLAITRDKNRRHWAALQSHDDERIQPIRIVQSAWEDFDVFFLRRALIRITNRWRDLCPSAGPCPVSFSEQEMTLYRHEEENWEYVSEILRIFRSNWGLPPNGSVESARFDEIQTELAQLKAAFIEAAENEEDRFLAEKLWPYQDTPVT</sequence>
<dbReference type="Proteomes" id="UP000241818">
    <property type="component" value="Unassembled WGS sequence"/>
</dbReference>
<dbReference type="OrthoDB" id="2968323at2759"/>
<dbReference type="InParanoid" id="A0A2T3AZU0"/>
<dbReference type="Gene3D" id="3.90.1200.10">
    <property type="match status" value="1"/>
</dbReference>
<dbReference type="InterPro" id="IPR002575">
    <property type="entry name" value="Aminoglycoside_PTrfase"/>
</dbReference>
<dbReference type="GO" id="GO:0005739">
    <property type="term" value="C:mitochondrion"/>
    <property type="evidence" value="ECO:0007669"/>
    <property type="project" value="TreeGrafter"/>
</dbReference>
<evidence type="ECO:0000313" key="3">
    <source>
        <dbReference type="Proteomes" id="UP000241818"/>
    </source>
</evidence>
<dbReference type="AlphaFoldDB" id="A0A2T3AZU0"/>
<accession>A0A2T3AZU0</accession>
<dbReference type="InterPro" id="IPR011009">
    <property type="entry name" value="Kinase-like_dom_sf"/>
</dbReference>
<reference evidence="2 3" key="1">
    <citation type="journal article" date="2018" name="New Phytol.">
        <title>Comparative genomics and transcriptomics depict ericoid mycorrhizal fungi as versatile saprotrophs and plant mutualists.</title>
        <authorList>
            <person name="Martino E."/>
            <person name="Morin E."/>
            <person name="Grelet G.A."/>
            <person name="Kuo A."/>
            <person name="Kohler A."/>
            <person name="Daghino S."/>
            <person name="Barry K.W."/>
            <person name="Cichocki N."/>
            <person name="Clum A."/>
            <person name="Dockter R.B."/>
            <person name="Hainaut M."/>
            <person name="Kuo R.C."/>
            <person name="LaButti K."/>
            <person name="Lindahl B.D."/>
            <person name="Lindquist E.A."/>
            <person name="Lipzen A."/>
            <person name="Khouja H.R."/>
            <person name="Magnuson J."/>
            <person name="Murat C."/>
            <person name="Ohm R.A."/>
            <person name="Singer S.W."/>
            <person name="Spatafora J.W."/>
            <person name="Wang M."/>
            <person name="Veneault-Fourrey C."/>
            <person name="Henrissat B."/>
            <person name="Grigoriev I.V."/>
            <person name="Martin F.M."/>
            <person name="Perotto S."/>
        </authorList>
    </citation>
    <scope>NUCLEOTIDE SEQUENCE [LARGE SCALE GENOMIC DNA]</scope>
    <source>
        <strain evidence="2 3">ATCC 22711</strain>
    </source>
</reference>
<evidence type="ECO:0000313" key="2">
    <source>
        <dbReference type="EMBL" id="PSS16675.1"/>
    </source>
</evidence>
<keyword evidence="3" id="KW-1185">Reference proteome</keyword>
<dbReference type="InterPro" id="IPR051035">
    <property type="entry name" value="Mito_inheritance_9"/>
</dbReference>
<dbReference type="PANTHER" id="PTHR36091">
    <property type="entry name" value="ALTERED INHERITANCE OF MITOCHONDRIA PROTEIN 9, MITOCHONDRIAL"/>
    <property type="match status" value="1"/>
</dbReference>
<name>A0A2T3AZU0_AMORE</name>